<reference evidence="1" key="2">
    <citation type="submission" date="2012-02" db="EMBL/GenBank/DDBJ databases">
        <title>Complete sequence of chromosome of Natrinema pellirubrum DSM 15624.</title>
        <authorList>
            <consortium name="US DOE Joint Genome Institute"/>
            <person name="Lucas S."/>
            <person name="Han J."/>
            <person name="Lapidus A."/>
            <person name="Cheng J.-F."/>
            <person name="Goodwin L."/>
            <person name="Pitluck S."/>
            <person name="Peters L."/>
            <person name="Teshima H."/>
            <person name="Detter J.C."/>
            <person name="Han C."/>
            <person name="Tapia R."/>
            <person name="Land M."/>
            <person name="Hauser L."/>
            <person name="Kyrpides N."/>
            <person name="Ivanova N."/>
            <person name="Pagani I."/>
            <person name="Sproer C."/>
            <person name="Anderson I."/>
            <person name="Woyke T."/>
        </authorList>
    </citation>
    <scope>NUCLEOTIDE SEQUENCE</scope>
    <source>
        <strain evidence="1">DSM 15624</strain>
    </source>
</reference>
<keyword evidence="4" id="KW-1185">Reference proteome</keyword>
<dbReference type="Proteomes" id="UP000010843">
    <property type="component" value="Chromosome"/>
</dbReference>
<dbReference type="EMBL" id="AOIE01000086">
    <property type="protein sequence ID" value="ELY72919.1"/>
    <property type="molecule type" value="Genomic_DNA"/>
</dbReference>
<gene>
    <name evidence="1" type="ordered locus">Natpe_1833</name>
    <name evidence="2" type="ORF">C488_14602</name>
</gene>
<dbReference type="HOGENOM" id="CLU_220703_0_0_2"/>
<organism evidence="1 3">
    <name type="scientific">Natrinema pellirubrum (strain DSM 15624 / CIP 106293 / JCM 10476 / NCIMB 786 / 157)</name>
    <dbReference type="NCBI Taxonomy" id="797303"/>
    <lineage>
        <taxon>Archaea</taxon>
        <taxon>Methanobacteriati</taxon>
        <taxon>Methanobacteriota</taxon>
        <taxon>Stenosarchaea group</taxon>
        <taxon>Halobacteria</taxon>
        <taxon>Halobacteriales</taxon>
        <taxon>Natrialbaceae</taxon>
        <taxon>Natrinema</taxon>
    </lineage>
</organism>
<dbReference type="EMBL" id="CP003372">
    <property type="protein sequence ID" value="AGB31709.1"/>
    <property type="molecule type" value="Genomic_DNA"/>
</dbReference>
<protein>
    <submittedName>
        <fullName evidence="1">Uncharacterized protein</fullName>
    </submittedName>
</protein>
<evidence type="ECO:0000313" key="1">
    <source>
        <dbReference type="EMBL" id="AGB31709.1"/>
    </source>
</evidence>
<name>L0JKB0_NATP1</name>
<dbReference type="KEGG" id="npe:Natpe_1833"/>
<sequence length="34" mass="3878">MPLDDRREDLLVVVALTEFSVYYEAADPELAEHA</sequence>
<reference evidence="2 4" key="3">
    <citation type="journal article" date="2014" name="PLoS Genet.">
        <title>Phylogenetically driven sequencing of extremely halophilic archaea reveals strategies for static and dynamic osmo-response.</title>
        <authorList>
            <person name="Becker E.A."/>
            <person name="Seitzer P.M."/>
            <person name="Tritt A."/>
            <person name="Larsen D."/>
            <person name="Krusor M."/>
            <person name="Yao A.I."/>
            <person name="Wu D."/>
            <person name="Madern D."/>
            <person name="Eisen J.A."/>
            <person name="Darling A.E."/>
            <person name="Facciotti M.T."/>
        </authorList>
    </citation>
    <scope>NUCLEOTIDE SEQUENCE [LARGE SCALE GENOMIC DNA]</scope>
    <source>
        <strain evidence="2 4">DSM 15624</strain>
    </source>
</reference>
<evidence type="ECO:0000313" key="2">
    <source>
        <dbReference type="EMBL" id="ELY72919.1"/>
    </source>
</evidence>
<dbReference type="Proteomes" id="UP000011593">
    <property type="component" value="Unassembled WGS sequence"/>
</dbReference>
<evidence type="ECO:0000313" key="4">
    <source>
        <dbReference type="Proteomes" id="UP000011593"/>
    </source>
</evidence>
<reference evidence="3" key="1">
    <citation type="submission" date="2012-02" db="EMBL/GenBank/DDBJ databases">
        <title>Complete sequence of chromosome of Natrinema pellirubrum DSM 15624.</title>
        <authorList>
            <person name="Lucas S."/>
            <person name="Han J."/>
            <person name="Lapidus A."/>
            <person name="Cheng J.-F."/>
            <person name="Goodwin L."/>
            <person name="Pitluck S."/>
            <person name="Peters L."/>
            <person name="Teshima H."/>
            <person name="Detter J.C."/>
            <person name="Han C."/>
            <person name="Tapia R."/>
            <person name="Land M."/>
            <person name="Hauser L."/>
            <person name="Kyrpides N."/>
            <person name="Ivanova N."/>
            <person name="Pagani I."/>
            <person name="Sproer C."/>
            <person name="Anderson I."/>
            <person name="Woyke T."/>
        </authorList>
    </citation>
    <scope>NUCLEOTIDE SEQUENCE [LARGE SCALE GENOMIC DNA]</scope>
    <source>
        <strain evidence="3">DSM 15624 / JCM 10476 / NCIMB 786</strain>
    </source>
</reference>
<proteinExistence type="predicted"/>
<accession>L0JKB0</accession>
<dbReference type="AlphaFoldDB" id="L0JKB0"/>
<dbReference type="eggNOG" id="arCOG14358">
    <property type="taxonomic scope" value="Archaea"/>
</dbReference>
<evidence type="ECO:0000313" key="3">
    <source>
        <dbReference type="Proteomes" id="UP000010843"/>
    </source>
</evidence>